<gene>
    <name evidence="12" type="ORF">ANANG_G00257600</name>
</gene>
<evidence type="ECO:0000256" key="6">
    <source>
        <dbReference type="ARBA" id="ARBA00023157"/>
    </source>
</evidence>
<dbReference type="Proteomes" id="UP001044222">
    <property type="component" value="Chromosome 15"/>
</dbReference>
<dbReference type="GO" id="GO:0005576">
    <property type="term" value="C:extracellular region"/>
    <property type="evidence" value="ECO:0007669"/>
    <property type="project" value="UniProtKB-SubCell"/>
</dbReference>
<dbReference type="PROSITE" id="PS00134">
    <property type="entry name" value="TRYPSIN_HIS"/>
    <property type="match status" value="1"/>
</dbReference>
<keyword evidence="4 9" id="KW-0720">Serine protease</keyword>
<evidence type="ECO:0000256" key="3">
    <source>
        <dbReference type="ARBA" id="ARBA00022801"/>
    </source>
</evidence>
<evidence type="ECO:0000256" key="8">
    <source>
        <dbReference type="ARBA" id="ARBA00038868"/>
    </source>
</evidence>
<name>A0A9D3LSV0_ANGAN</name>
<dbReference type="GO" id="GO:0006508">
    <property type="term" value="P:proteolysis"/>
    <property type="evidence" value="ECO:0007669"/>
    <property type="project" value="UniProtKB-KW"/>
</dbReference>
<evidence type="ECO:0000313" key="12">
    <source>
        <dbReference type="EMBL" id="KAG5834093.1"/>
    </source>
</evidence>
<dbReference type="Pfam" id="PF00089">
    <property type="entry name" value="Trypsin"/>
    <property type="match status" value="2"/>
</dbReference>
<dbReference type="SMART" id="SM00020">
    <property type="entry name" value="Tryp_SPc"/>
    <property type="match status" value="1"/>
</dbReference>
<comment type="catalytic activity">
    <reaction evidence="7">
        <text>Preferential cleavage: Arg-|-Xaa, Lys-|-Xaa.</text>
        <dbReference type="EC" id="3.4.21.4"/>
    </reaction>
</comment>
<dbReference type="PRINTS" id="PR00722">
    <property type="entry name" value="CHYMOTRYPSIN"/>
</dbReference>
<dbReference type="AlphaFoldDB" id="A0A9D3LSV0"/>
<evidence type="ECO:0000256" key="7">
    <source>
        <dbReference type="ARBA" id="ARBA00036320"/>
    </source>
</evidence>
<evidence type="ECO:0000256" key="2">
    <source>
        <dbReference type="ARBA" id="ARBA00022670"/>
    </source>
</evidence>
<dbReference type="GO" id="GO:0004252">
    <property type="term" value="F:serine-type endopeptidase activity"/>
    <property type="evidence" value="ECO:0007669"/>
    <property type="project" value="UniProtKB-EC"/>
</dbReference>
<dbReference type="FunFam" id="2.40.10.10:FF:000005">
    <property type="entry name" value="Serine protease 37"/>
    <property type="match status" value="1"/>
</dbReference>
<evidence type="ECO:0000256" key="9">
    <source>
        <dbReference type="RuleBase" id="RU363034"/>
    </source>
</evidence>
<keyword evidence="13" id="KW-1185">Reference proteome</keyword>
<dbReference type="InterPro" id="IPR043504">
    <property type="entry name" value="Peptidase_S1_PA_chymotrypsin"/>
</dbReference>
<sequence>MSPLGPAAWIFLQIFSSWKSAACSEEGIIGGKEVKPHSSPWMVSLQSSGKHVCGGVLIKDQWVLTAAHCESEFGQCTAVEAVLGAHSLQKDRDAERLGVQECIKSRTFNKNTRADDIMLIKLKKKVKAKGKKIRGVEVKIEDRDLCNCYYNSNPVITQDMLCAGNKKAKADACWGDSGGPLICKKLLVGVVSGGHGCGDPKKPGVYTRLSDRHLSWIKTIIKKRSNITAPLTDV</sequence>
<dbReference type="EC" id="3.4.21.4" evidence="8"/>
<feature type="domain" description="Peptidase S1" evidence="11">
    <location>
        <begin position="28"/>
        <end position="222"/>
    </location>
</feature>
<dbReference type="EMBL" id="JAFIRN010000015">
    <property type="protein sequence ID" value="KAG5834093.1"/>
    <property type="molecule type" value="Genomic_DNA"/>
</dbReference>
<keyword evidence="5" id="KW-0865">Zymogen</keyword>
<dbReference type="PANTHER" id="PTHR24271:SF96">
    <property type="entry name" value="GRANZYME A-RELATED"/>
    <property type="match status" value="1"/>
</dbReference>
<comment type="caution">
    <text evidence="12">The sequence shown here is derived from an EMBL/GenBank/DDBJ whole genome shotgun (WGS) entry which is preliminary data.</text>
</comment>
<dbReference type="SUPFAM" id="SSF50494">
    <property type="entry name" value="Trypsin-like serine proteases"/>
    <property type="match status" value="1"/>
</dbReference>
<dbReference type="InterPro" id="IPR001314">
    <property type="entry name" value="Peptidase_S1A"/>
</dbReference>
<evidence type="ECO:0000313" key="13">
    <source>
        <dbReference type="Proteomes" id="UP001044222"/>
    </source>
</evidence>
<dbReference type="InterPro" id="IPR033116">
    <property type="entry name" value="TRYPSIN_SER"/>
</dbReference>
<keyword evidence="10" id="KW-0732">Signal</keyword>
<feature type="chain" id="PRO_5038520690" description="trypsin" evidence="10">
    <location>
        <begin position="25"/>
        <end position="234"/>
    </location>
</feature>
<organism evidence="12 13">
    <name type="scientific">Anguilla anguilla</name>
    <name type="common">European freshwater eel</name>
    <name type="synonym">Muraena anguilla</name>
    <dbReference type="NCBI Taxonomy" id="7936"/>
    <lineage>
        <taxon>Eukaryota</taxon>
        <taxon>Metazoa</taxon>
        <taxon>Chordata</taxon>
        <taxon>Craniata</taxon>
        <taxon>Vertebrata</taxon>
        <taxon>Euteleostomi</taxon>
        <taxon>Actinopterygii</taxon>
        <taxon>Neopterygii</taxon>
        <taxon>Teleostei</taxon>
        <taxon>Anguilliformes</taxon>
        <taxon>Anguillidae</taxon>
        <taxon>Anguilla</taxon>
    </lineage>
</organism>
<keyword evidence="3 9" id="KW-0378">Hydrolase</keyword>
<dbReference type="PANTHER" id="PTHR24271">
    <property type="entry name" value="KALLIKREIN-RELATED"/>
    <property type="match status" value="1"/>
</dbReference>
<accession>A0A9D3LSV0</accession>
<keyword evidence="6" id="KW-1015">Disulfide bond</keyword>
<evidence type="ECO:0000256" key="5">
    <source>
        <dbReference type="ARBA" id="ARBA00023145"/>
    </source>
</evidence>
<protein>
    <recommendedName>
        <fullName evidence="8">trypsin</fullName>
        <ecNumber evidence="8">3.4.21.4</ecNumber>
    </recommendedName>
</protein>
<dbReference type="InterPro" id="IPR009003">
    <property type="entry name" value="Peptidase_S1_PA"/>
</dbReference>
<dbReference type="PROSITE" id="PS00135">
    <property type="entry name" value="TRYPSIN_SER"/>
    <property type="match status" value="1"/>
</dbReference>
<dbReference type="PROSITE" id="PS50240">
    <property type="entry name" value="TRYPSIN_DOM"/>
    <property type="match status" value="1"/>
</dbReference>
<reference evidence="12" key="1">
    <citation type="submission" date="2021-01" db="EMBL/GenBank/DDBJ databases">
        <title>A chromosome-scale assembly of European eel, Anguilla anguilla.</title>
        <authorList>
            <person name="Henkel C."/>
            <person name="Jong-Raadsen S.A."/>
            <person name="Dufour S."/>
            <person name="Weltzien F.-A."/>
            <person name="Palstra A.P."/>
            <person name="Pelster B."/>
            <person name="Spaink H.P."/>
            <person name="Van Den Thillart G.E."/>
            <person name="Jansen H."/>
            <person name="Zahm M."/>
            <person name="Klopp C."/>
            <person name="Cedric C."/>
            <person name="Louis A."/>
            <person name="Berthelot C."/>
            <person name="Parey E."/>
            <person name="Roest Crollius H."/>
            <person name="Montfort J."/>
            <person name="Robinson-Rechavi M."/>
            <person name="Bucao C."/>
            <person name="Bouchez O."/>
            <person name="Gislard M."/>
            <person name="Lluch J."/>
            <person name="Milhes M."/>
            <person name="Lampietro C."/>
            <person name="Lopez Roques C."/>
            <person name="Donnadieu C."/>
            <person name="Braasch I."/>
            <person name="Desvignes T."/>
            <person name="Postlethwait J."/>
            <person name="Bobe J."/>
            <person name="Guiguen Y."/>
            <person name="Dirks R."/>
        </authorList>
    </citation>
    <scope>NUCLEOTIDE SEQUENCE</scope>
    <source>
        <strain evidence="12">Tag_6206</strain>
        <tissue evidence="12">Liver</tissue>
    </source>
</reference>
<evidence type="ECO:0000256" key="1">
    <source>
        <dbReference type="ARBA" id="ARBA00004239"/>
    </source>
</evidence>
<comment type="subcellular location">
    <subcellularLocation>
        <location evidence="1">Secreted</location>
        <location evidence="1">Extracellular space</location>
    </subcellularLocation>
</comment>
<evidence type="ECO:0000256" key="10">
    <source>
        <dbReference type="SAM" id="SignalP"/>
    </source>
</evidence>
<keyword evidence="2 9" id="KW-0645">Protease</keyword>
<evidence type="ECO:0000256" key="4">
    <source>
        <dbReference type="ARBA" id="ARBA00022825"/>
    </source>
</evidence>
<evidence type="ECO:0000259" key="11">
    <source>
        <dbReference type="PROSITE" id="PS50240"/>
    </source>
</evidence>
<dbReference type="CDD" id="cd00190">
    <property type="entry name" value="Tryp_SPc"/>
    <property type="match status" value="1"/>
</dbReference>
<dbReference type="InterPro" id="IPR001254">
    <property type="entry name" value="Trypsin_dom"/>
</dbReference>
<feature type="signal peptide" evidence="10">
    <location>
        <begin position="1"/>
        <end position="24"/>
    </location>
</feature>
<dbReference type="Gene3D" id="2.40.10.10">
    <property type="entry name" value="Trypsin-like serine proteases"/>
    <property type="match status" value="2"/>
</dbReference>
<dbReference type="InterPro" id="IPR018114">
    <property type="entry name" value="TRYPSIN_HIS"/>
</dbReference>
<proteinExistence type="predicted"/>